<dbReference type="SMART" id="SM00966">
    <property type="entry name" value="SpoVT_AbrB"/>
    <property type="match status" value="1"/>
</dbReference>
<dbReference type="STRING" id="108015.GA0061099_1006646"/>
<protein>
    <submittedName>
        <fullName evidence="3">AbrB family transcriptional regulator</fullName>
    </submittedName>
    <submittedName>
        <fullName evidence="4">Antitoxin MazE</fullName>
    </submittedName>
</protein>
<dbReference type="EMBL" id="LJYF01000049">
    <property type="protein sequence ID" value="KRP86661.1"/>
    <property type="molecule type" value="Genomic_DNA"/>
</dbReference>
<dbReference type="GeneID" id="93181192"/>
<keyword evidence="1" id="KW-0238">DNA-binding</keyword>
<dbReference type="RefSeq" id="WP_036015962.1">
    <property type="nucleotide sequence ID" value="NZ_CP104173.1"/>
</dbReference>
<dbReference type="AlphaFoldDB" id="A0A0R3BMU3"/>
<dbReference type="GO" id="GO:0003677">
    <property type="term" value="F:DNA binding"/>
    <property type="evidence" value="ECO:0007669"/>
    <property type="project" value="UniProtKB-UniRule"/>
</dbReference>
<evidence type="ECO:0000313" key="5">
    <source>
        <dbReference type="Proteomes" id="UP000051380"/>
    </source>
</evidence>
<dbReference type="Proteomes" id="UP000051380">
    <property type="component" value="Unassembled WGS sequence"/>
</dbReference>
<organism evidence="3 5">
    <name type="scientific">Bradyrhizobium yuanmingense</name>
    <dbReference type="NCBI Taxonomy" id="108015"/>
    <lineage>
        <taxon>Bacteria</taxon>
        <taxon>Pseudomonadati</taxon>
        <taxon>Pseudomonadota</taxon>
        <taxon>Alphaproteobacteria</taxon>
        <taxon>Hyphomicrobiales</taxon>
        <taxon>Nitrobacteraceae</taxon>
        <taxon>Bradyrhizobium</taxon>
    </lineage>
</organism>
<evidence type="ECO:0000313" key="6">
    <source>
        <dbReference type="Proteomes" id="UP000183174"/>
    </source>
</evidence>
<dbReference type="Proteomes" id="UP000183174">
    <property type="component" value="Unassembled WGS sequence"/>
</dbReference>
<proteinExistence type="predicted"/>
<dbReference type="OrthoDB" id="9795766at2"/>
<dbReference type="Pfam" id="PF04014">
    <property type="entry name" value="MazE_antitoxin"/>
    <property type="match status" value="1"/>
</dbReference>
<dbReference type="SUPFAM" id="SSF89447">
    <property type="entry name" value="AbrB/MazE/MraZ-like"/>
    <property type="match status" value="1"/>
</dbReference>
<name>A0A0R3BMU3_9BRAD</name>
<dbReference type="Gene3D" id="2.10.260.10">
    <property type="match status" value="1"/>
</dbReference>
<evidence type="ECO:0000259" key="2">
    <source>
        <dbReference type="PROSITE" id="PS51740"/>
    </source>
</evidence>
<accession>A0A0R3BMU3</accession>
<evidence type="ECO:0000313" key="3">
    <source>
        <dbReference type="EMBL" id="KRP86661.1"/>
    </source>
</evidence>
<dbReference type="InterPro" id="IPR007159">
    <property type="entry name" value="SpoVT-AbrB_dom"/>
</dbReference>
<dbReference type="InterPro" id="IPR037914">
    <property type="entry name" value="SpoVT-AbrB_sf"/>
</dbReference>
<reference evidence="3 5" key="1">
    <citation type="submission" date="2015-09" db="EMBL/GenBank/DDBJ databases">
        <title>Draft Genome Sequence of the Strain BR 3267 (Bradyrhizobium yuanmingense) recommended as inoculant for cowpea in Brazil.</title>
        <authorList>
            <person name="Simoes-Araujo J.L."/>
            <person name="Zilli J.E."/>
        </authorList>
    </citation>
    <scope>NUCLEOTIDE SEQUENCE [LARGE SCALE GENOMIC DNA]</scope>
    <source>
        <strain evidence="3 5">BR3267</strain>
    </source>
</reference>
<sequence length="78" mass="8825">MLVSKWGNSLAVRLPKALVDELGLKEGDEIDIVATRKGAIEIETKAEQRRRAIENMEARNWAALPAGYKFDRDEANER</sequence>
<gene>
    <name evidence="3" type="ORF">AOQ72_03130</name>
    <name evidence="4" type="ORF">GA0061099_1006646</name>
</gene>
<evidence type="ECO:0000256" key="1">
    <source>
        <dbReference type="PROSITE-ProRule" id="PRU01076"/>
    </source>
</evidence>
<reference evidence="4 6" key="2">
    <citation type="submission" date="2016-08" db="EMBL/GenBank/DDBJ databases">
        <authorList>
            <person name="Seilhamer J.J."/>
        </authorList>
    </citation>
    <scope>NUCLEOTIDE SEQUENCE [LARGE SCALE GENOMIC DNA]</scope>
    <source>
        <strain evidence="4 6">CCBAU 10071</strain>
    </source>
</reference>
<dbReference type="EMBL" id="FMAE01000006">
    <property type="protein sequence ID" value="SCB41853.1"/>
    <property type="molecule type" value="Genomic_DNA"/>
</dbReference>
<feature type="domain" description="SpoVT-AbrB" evidence="2">
    <location>
        <begin position="1"/>
        <end position="47"/>
    </location>
</feature>
<dbReference type="PROSITE" id="PS51740">
    <property type="entry name" value="SPOVT_ABRB"/>
    <property type="match status" value="1"/>
</dbReference>
<evidence type="ECO:0000313" key="4">
    <source>
        <dbReference type="EMBL" id="SCB41853.1"/>
    </source>
</evidence>